<organism evidence="1 2">
    <name type="scientific">Pelagomonas calceolata</name>
    <dbReference type="NCBI Taxonomy" id="35677"/>
    <lineage>
        <taxon>Eukaryota</taxon>
        <taxon>Sar</taxon>
        <taxon>Stramenopiles</taxon>
        <taxon>Ochrophyta</taxon>
        <taxon>Pelagophyceae</taxon>
        <taxon>Pelagomonadales</taxon>
        <taxon>Pelagomonadaceae</taxon>
        <taxon>Pelagomonas</taxon>
    </lineage>
</organism>
<dbReference type="AlphaFoldDB" id="A0A8J2WU92"/>
<sequence>MPLVHRRVGRIGRKKTYGGLAAVERAKQAGTHKAPDGPPNWFLATLVIVGGGSLLYKVYDHHHLPRAPPFRKAVPNDLHAIHDLLAVGSAGVFLNNEDKSEVSQAADAFAELLEEIHPIEECRHEISEARKRPDLASLGGRMDPSTAAAANAAWRCLPAHFEEIHFDKPFEVAHVGSPGLEKRGRRAKVLDRTLLGACKPTSWDRACSLWVSLHALSARADQLGKSREFIRHVYPLLAGGATQCAACTDHLRLFFPGRGVLYDKVVHELSYCANVQCSKAQQHTAPLAQCVRNPREECSTKRLGRERTDIQNFKSWLRSRTDDNSFDVFVVLHNLVTDAVRTPEVKRYLCADDAYRHLPVDLGGGLPRPKRPPLPHGIKIPGIGPHRLLDCPE</sequence>
<name>A0A8J2WU92_9STRA</name>
<keyword evidence="2" id="KW-1185">Reference proteome</keyword>
<proteinExistence type="predicted"/>
<accession>A0A8J2WU92</accession>
<comment type="caution">
    <text evidence="1">The sequence shown here is derived from an EMBL/GenBank/DDBJ whole genome shotgun (WGS) entry which is preliminary data.</text>
</comment>
<reference evidence="1" key="1">
    <citation type="submission" date="2021-11" db="EMBL/GenBank/DDBJ databases">
        <authorList>
            <consortium name="Genoscope - CEA"/>
            <person name="William W."/>
        </authorList>
    </citation>
    <scope>NUCLEOTIDE SEQUENCE</scope>
</reference>
<gene>
    <name evidence="1" type="ORF">PECAL_1P21930</name>
</gene>
<dbReference type="EMBL" id="CAKKNE010000001">
    <property type="protein sequence ID" value="CAH0365740.1"/>
    <property type="molecule type" value="Genomic_DNA"/>
</dbReference>
<dbReference type="OrthoDB" id="10564335at2759"/>
<protein>
    <submittedName>
        <fullName evidence="1">Uncharacterized protein</fullName>
    </submittedName>
</protein>
<dbReference type="Proteomes" id="UP000789595">
    <property type="component" value="Unassembled WGS sequence"/>
</dbReference>
<evidence type="ECO:0000313" key="1">
    <source>
        <dbReference type="EMBL" id="CAH0365740.1"/>
    </source>
</evidence>
<evidence type="ECO:0000313" key="2">
    <source>
        <dbReference type="Proteomes" id="UP000789595"/>
    </source>
</evidence>